<dbReference type="AlphaFoldDB" id="A0A1Y1YFZ3"/>
<evidence type="ECO:0000313" key="3">
    <source>
        <dbReference type="Proteomes" id="UP000193144"/>
    </source>
</evidence>
<dbReference type="EMBL" id="MCFA01000247">
    <property type="protein sequence ID" value="ORX96803.1"/>
    <property type="molecule type" value="Genomic_DNA"/>
</dbReference>
<evidence type="ECO:0000313" key="2">
    <source>
        <dbReference type="EMBL" id="ORX96803.1"/>
    </source>
</evidence>
<keyword evidence="1" id="KW-0812">Transmembrane</keyword>
<reference evidence="2 3" key="1">
    <citation type="submission" date="2016-07" db="EMBL/GenBank/DDBJ databases">
        <title>Pervasive Adenine N6-methylation of Active Genes in Fungi.</title>
        <authorList>
            <consortium name="DOE Joint Genome Institute"/>
            <person name="Mondo S.J."/>
            <person name="Dannebaum R.O."/>
            <person name="Kuo R.C."/>
            <person name="Labutti K."/>
            <person name="Haridas S."/>
            <person name="Kuo A."/>
            <person name="Salamov A."/>
            <person name="Ahrendt S.R."/>
            <person name="Lipzen A."/>
            <person name="Sullivan W."/>
            <person name="Andreopoulos W.B."/>
            <person name="Clum A."/>
            <person name="Lindquist E."/>
            <person name="Daum C."/>
            <person name="Ramamoorthy G.K."/>
            <person name="Gryganskyi A."/>
            <person name="Culley D."/>
            <person name="Magnuson J.K."/>
            <person name="James T.Y."/>
            <person name="O'Malley M.A."/>
            <person name="Stajich J.E."/>
            <person name="Spatafora J.W."/>
            <person name="Visel A."/>
            <person name="Grigoriev I.V."/>
        </authorList>
    </citation>
    <scope>NUCLEOTIDE SEQUENCE [LARGE SCALE GENOMIC DNA]</scope>
    <source>
        <strain evidence="2 3">CBS 115471</strain>
    </source>
</reference>
<protein>
    <submittedName>
        <fullName evidence="2">Uncharacterized protein</fullName>
    </submittedName>
</protein>
<keyword evidence="3" id="KW-1185">Reference proteome</keyword>
<name>A0A1Y1YFZ3_9PLEO</name>
<sequence>MPARHGRYSPRFRFPDWSLCMAASVQPLSETVVKLHSEYRQGGGLECERELDDPATGSERYMIHRSGTLPAPRADPLAMLPRPGFRLRMPTCRIACLVFAAAPTVAFLASTPSRNPFWVAGGQILTGTSSLIALLVFTTGGACVACEVASTLLLDRRADRV</sequence>
<keyword evidence="1" id="KW-1133">Transmembrane helix</keyword>
<proteinExistence type="predicted"/>
<feature type="transmembrane region" description="Helical" evidence="1">
    <location>
        <begin position="92"/>
        <end position="111"/>
    </location>
</feature>
<accession>A0A1Y1YFZ3</accession>
<evidence type="ECO:0000256" key="1">
    <source>
        <dbReference type="SAM" id="Phobius"/>
    </source>
</evidence>
<keyword evidence="1" id="KW-0472">Membrane</keyword>
<gene>
    <name evidence="2" type="ORF">BCR34DRAFT_176687</name>
</gene>
<organism evidence="2 3">
    <name type="scientific">Clohesyomyces aquaticus</name>
    <dbReference type="NCBI Taxonomy" id="1231657"/>
    <lineage>
        <taxon>Eukaryota</taxon>
        <taxon>Fungi</taxon>
        <taxon>Dikarya</taxon>
        <taxon>Ascomycota</taxon>
        <taxon>Pezizomycotina</taxon>
        <taxon>Dothideomycetes</taxon>
        <taxon>Pleosporomycetidae</taxon>
        <taxon>Pleosporales</taxon>
        <taxon>Lindgomycetaceae</taxon>
        <taxon>Clohesyomyces</taxon>
    </lineage>
</organism>
<comment type="caution">
    <text evidence="2">The sequence shown here is derived from an EMBL/GenBank/DDBJ whole genome shotgun (WGS) entry which is preliminary data.</text>
</comment>
<feature type="transmembrane region" description="Helical" evidence="1">
    <location>
        <begin position="131"/>
        <end position="154"/>
    </location>
</feature>
<dbReference type="Proteomes" id="UP000193144">
    <property type="component" value="Unassembled WGS sequence"/>
</dbReference>